<keyword evidence="2" id="KW-1185">Reference proteome</keyword>
<dbReference type="AlphaFoldDB" id="A0A1U7CZS8"/>
<dbReference type="KEGG" id="tpro:Ga0080559_TMP530"/>
<gene>
    <name evidence="1" type="ORF">Ga0080559_TMP530</name>
</gene>
<evidence type="ECO:0000313" key="2">
    <source>
        <dbReference type="Proteomes" id="UP000186559"/>
    </source>
</evidence>
<evidence type="ECO:0008006" key="3">
    <source>
        <dbReference type="Google" id="ProtNLM"/>
    </source>
</evidence>
<sequence length="43" mass="4824">MEVSGKRHWSECSHERGIFARILAGLAAEHVEEKTVMIDATDL</sequence>
<dbReference type="EMBL" id="CP014796">
    <property type="protein sequence ID" value="APX21326.1"/>
    <property type="molecule type" value="Genomic_DNA"/>
</dbReference>
<protein>
    <recommendedName>
        <fullName evidence="3">Transposase</fullName>
    </recommendedName>
</protein>
<dbReference type="Proteomes" id="UP000186559">
    <property type="component" value="Chromosome"/>
</dbReference>
<accession>A0A1U7CZS8</accession>
<reference evidence="1 2" key="1">
    <citation type="submission" date="2016-03" db="EMBL/GenBank/DDBJ databases">
        <title>Deep-sea bacteria in the southern Pacific.</title>
        <authorList>
            <person name="Tang K."/>
        </authorList>
    </citation>
    <scope>NUCLEOTIDE SEQUENCE [LARGE SCALE GENOMIC DNA]</scope>
    <source>
        <strain evidence="1 2">JLT2016</strain>
    </source>
</reference>
<proteinExistence type="predicted"/>
<evidence type="ECO:0000313" key="1">
    <source>
        <dbReference type="EMBL" id="APX21326.1"/>
    </source>
</evidence>
<dbReference type="STRING" id="1229727.Ga0080559_TMP530"/>
<name>A0A1U7CZS8_9RHOB</name>
<organism evidence="1 2">
    <name type="scientific">Salipiger profundus</name>
    <dbReference type="NCBI Taxonomy" id="1229727"/>
    <lineage>
        <taxon>Bacteria</taxon>
        <taxon>Pseudomonadati</taxon>
        <taxon>Pseudomonadota</taxon>
        <taxon>Alphaproteobacteria</taxon>
        <taxon>Rhodobacterales</taxon>
        <taxon>Roseobacteraceae</taxon>
        <taxon>Salipiger</taxon>
    </lineage>
</organism>